<evidence type="ECO:0000256" key="7">
    <source>
        <dbReference type="ARBA" id="ARBA00022989"/>
    </source>
</evidence>
<feature type="domain" description="ABC transmembrane type-1" evidence="12">
    <location>
        <begin position="733"/>
        <end position="1008"/>
    </location>
</feature>
<evidence type="ECO:0000256" key="6">
    <source>
        <dbReference type="ARBA" id="ARBA00022840"/>
    </source>
</evidence>
<dbReference type="InterPro" id="IPR011527">
    <property type="entry name" value="ABC1_TM_dom"/>
</dbReference>
<dbReference type="PANTHER" id="PTHR24223:SF456">
    <property type="entry name" value="MULTIDRUG RESISTANCE-ASSOCIATED PROTEIN LETHAL(2)03659"/>
    <property type="match status" value="1"/>
</dbReference>
<dbReference type="PROSITE" id="PS50893">
    <property type="entry name" value="ABC_TRANSPORTER_2"/>
    <property type="match status" value="2"/>
</dbReference>
<keyword evidence="3" id="KW-0813">Transport</keyword>
<dbReference type="Gene3D" id="3.40.50.300">
    <property type="entry name" value="P-loop containing nucleotide triphosphate hydrolases"/>
    <property type="match status" value="2"/>
</dbReference>
<feature type="region of interest" description="Disordered" evidence="9">
    <location>
        <begin position="412"/>
        <end position="431"/>
    </location>
</feature>
<dbReference type="Pfam" id="PF00664">
    <property type="entry name" value="ABC_membrane"/>
    <property type="match status" value="2"/>
</dbReference>
<dbReference type="PROSITE" id="PS50929">
    <property type="entry name" value="ABC_TM1F"/>
    <property type="match status" value="2"/>
</dbReference>
<dbReference type="InterPro" id="IPR027417">
    <property type="entry name" value="P-loop_NTPase"/>
</dbReference>
<evidence type="ECO:0000313" key="13">
    <source>
        <dbReference type="EMBL" id="KAK2550574.1"/>
    </source>
</evidence>
<keyword evidence="14" id="KW-1185">Reference proteome</keyword>
<proteinExistence type="inferred from homology"/>
<dbReference type="InterPro" id="IPR017871">
    <property type="entry name" value="ABC_transporter-like_CS"/>
</dbReference>
<dbReference type="FunFam" id="1.20.1560.10:FF:000014">
    <property type="entry name" value="Multidrug resistance-associated protein member 4"/>
    <property type="match status" value="1"/>
</dbReference>
<dbReference type="Proteomes" id="UP001249851">
    <property type="component" value="Unassembled WGS sequence"/>
</dbReference>
<dbReference type="FunFam" id="1.20.1560.10:FF:000017">
    <property type="entry name" value="Cystic fibrosis transmembrane conductance regulator"/>
    <property type="match status" value="1"/>
</dbReference>
<reference evidence="13" key="2">
    <citation type="journal article" date="2023" name="Science">
        <title>Genomic signatures of disease resistance in endangered staghorn corals.</title>
        <authorList>
            <person name="Vollmer S.V."/>
            <person name="Selwyn J.D."/>
            <person name="Despard B.A."/>
            <person name="Roesel C.L."/>
        </authorList>
    </citation>
    <scope>NUCLEOTIDE SEQUENCE</scope>
    <source>
        <strain evidence="13">K2</strain>
    </source>
</reference>
<dbReference type="FunFam" id="3.40.50.300:FF:001726">
    <property type="entry name" value="Multidrug resistance-associated protein 4"/>
    <property type="match status" value="1"/>
</dbReference>
<evidence type="ECO:0000259" key="12">
    <source>
        <dbReference type="PROSITE" id="PS50929"/>
    </source>
</evidence>
<dbReference type="GO" id="GO:0140359">
    <property type="term" value="F:ABC-type transporter activity"/>
    <property type="evidence" value="ECO:0007669"/>
    <property type="project" value="InterPro"/>
</dbReference>
<evidence type="ECO:0000256" key="1">
    <source>
        <dbReference type="ARBA" id="ARBA00004141"/>
    </source>
</evidence>
<evidence type="ECO:0000313" key="14">
    <source>
        <dbReference type="Proteomes" id="UP001249851"/>
    </source>
</evidence>
<dbReference type="SMART" id="SM00382">
    <property type="entry name" value="AAA"/>
    <property type="match status" value="2"/>
</dbReference>
<dbReference type="GO" id="GO:0016020">
    <property type="term" value="C:membrane"/>
    <property type="evidence" value="ECO:0007669"/>
    <property type="project" value="UniProtKB-SubCell"/>
</dbReference>
<comment type="subcellular location">
    <subcellularLocation>
        <location evidence="1">Membrane</location>
        <topology evidence="1">Multi-pass membrane protein</topology>
    </subcellularLocation>
</comment>
<organism evidence="13 14">
    <name type="scientific">Acropora cervicornis</name>
    <name type="common">Staghorn coral</name>
    <dbReference type="NCBI Taxonomy" id="6130"/>
    <lineage>
        <taxon>Eukaryota</taxon>
        <taxon>Metazoa</taxon>
        <taxon>Cnidaria</taxon>
        <taxon>Anthozoa</taxon>
        <taxon>Hexacorallia</taxon>
        <taxon>Scleractinia</taxon>
        <taxon>Astrocoeniina</taxon>
        <taxon>Acroporidae</taxon>
        <taxon>Acropora</taxon>
    </lineage>
</organism>
<dbReference type="PROSITE" id="PS00211">
    <property type="entry name" value="ABC_TRANSPORTER_1"/>
    <property type="match status" value="1"/>
</dbReference>
<keyword evidence="5" id="KW-0547">Nucleotide-binding</keyword>
<comment type="similarity">
    <text evidence="2">Belongs to the ABC transporter superfamily. ABCC family. Conjugate transporter (TC 3.A.1.208) subfamily.</text>
</comment>
<dbReference type="EMBL" id="JARQWQ010000109">
    <property type="protein sequence ID" value="KAK2550574.1"/>
    <property type="molecule type" value="Genomic_DNA"/>
</dbReference>
<evidence type="ECO:0000256" key="8">
    <source>
        <dbReference type="ARBA" id="ARBA00023136"/>
    </source>
</evidence>
<dbReference type="Gene3D" id="1.20.1560.10">
    <property type="entry name" value="ABC transporter type 1, transmembrane domain"/>
    <property type="match status" value="2"/>
</dbReference>
<accession>A0AAD9PWW2</accession>
<evidence type="ECO:0000259" key="11">
    <source>
        <dbReference type="PROSITE" id="PS50893"/>
    </source>
</evidence>
<evidence type="ECO:0000256" key="10">
    <source>
        <dbReference type="SAM" id="Phobius"/>
    </source>
</evidence>
<dbReference type="Pfam" id="PF00005">
    <property type="entry name" value="ABC_tran"/>
    <property type="match status" value="2"/>
</dbReference>
<evidence type="ECO:0000256" key="5">
    <source>
        <dbReference type="ARBA" id="ARBA00022741"/>
    </source>
</evidence>
<sequence length="1284" mass="145021">MAKNGYEKLKSGDDAKENVNPVLNANILSKITIWWMNKIFVTGNKRPLEEEDLFPLLEDDKSSVLTENLQREWQKELDKRHQGKRPRFWKALMRVCPWYEYLSIVALVLTDMANRMTLPVLLGFLISYLMGIRQLDVSFKYILPTFICITSLGRNIAQHHYQNRSALLGMRFRAAATGLLYRKVLRMSQSKLAKITSGHVINLVSNDIQRLDLATQNLFASLRSPFDLVILGILLWILIGWQAVTGLAFALILIPYEAEMTGWVAKLRMQAARITDKRLAVMNEIVSGIRAVKMYAWEWPYRDAVRMIRRSEISILRKIYNILSTFASLQHTYDSVICLIAFITLIFTGIRLTPFNVFTMVGLLSENRRSLVYGLTDGMQLIADCFASLERIESFLLIEELNGNGIEMKQSEEPYEDEADGSEKAQTEPDSEPFLKASKITCHWNGTNEAAVLSDVSIEVKENKLLLVTGPVGSGKSSLLLAFLDELPPSTGNITRKGKIVYVPQTAWVYSGTLRDNILFNQEFDEEKYDRTIEACDLRKDIAMLPQGDKTILGERGASLSGGQRARVNLARAVYRDADIYLLDDPLSAVDAKVGKHIFENCINGLLSNKVRILVTHQLQYMKSADYIVILDKGKVVKEGEYDKMKEAGLDIESLEKEFHDGHEKYHEVEGGKMIVTTEQENVKRKERRESDCSEGLASKGMATSQEDRIVGTISAGLYWRYFRSGLHGVLLLFILLLFLIAQASIISPNLWLVHLTRMKWIEQKQKLNLIIYGSLVGGALALSVSRCLFYYCTTLRCSENLHDQMVISMLQSPVFFFDTNPSGRILNRFSKDIGIVDEFLPPTSLLAIQYILQTLASVCVTCSTNYWALIGVIPMITGFFAINRYYLKTSREIKRMEAISQSPVLAHLADTLEGIIIIRTYHMEEQFNKAFDEVQDRRSQIWFLVPHSARWMGIRLDFVCTLFVAVATFTGVFTTTDAGTLGLSLVYAISTVGQLQFAMRQTADVENMMTAVERVITYTELPKESSYDIPNKPPKDWPQEGGLRFENMSLTYYEGGPQVLKNISININPKEKVGVAGRTGAGKSSLVSALFRMPEPTGNICIDGLALSSLNVQSTRPVISVITQNPTLFSGPLRINLDPFSRFSDSDIWSVLEQVQMKSKIIDLPGELYFELSESGNNFGVGERQLLCLARSLLNKNKIIVMDEATANVDFSTDRRIQETIRSKFQDCTVITIAHRLNTIIDYDKVLVMDKGTVVEYDKPSVLLQDHDGVLTELFRNQQVALS</sequence>
<comment type="caution">
    <text evidence="13">The sequence shown here is derived from an EMBL/GenBank/DDBJ whole genome shotgun (WGS) entry which is preliminary data.</text>
</comment>
<dbReference type="GO" id="GO:0016887">
    <property type="term" value="F:ATP hydrolysis activity"/>
    <property type="evidence" value="ECO:0007669"/>
    <property type="project" value="InterPro"/>
</dbReference>
<keyword evidence="4 10" id="KW-0812">Transmembrane</keyword>
<dbReference type="CDD" id="cd03250">
    <property type="entry name" value="ABCC_MRP_domain1"/>
    <property type="match status" value="1"/>
</dbReference>
<gene>
    <name evidence="13" type="ORF">P5673_028778</name>
</gene>
<keyword evidence="6 13" id="KW-0067">ATP-binding</keyword>
<dbReference type="InterPro" id="IPR003593">
    <property type="entry name" value="AAA+_ATPase"/>
</dbReference>
<dbReference type="SUPFAM" id="SSF52540">
    <property type="entry name" value="P-loop containing nucleoside triphosphate hydrolases"/>
    <property type="match status" value="2"/>
</dbReference>
<feature type="domain" description="ABC transmembrane type-1" evidence="12">
    <location>
        <begin position="116"/>
        <end position="364"/>
    </location>
</feature>
<dbReference type="SUPFAM" id="SSF90123">
    <property type="entry name" value="ABC transporter transmembrane region"/>
    <property type="match status" value="2"/>
</dbReference>
<feature type="transmembrane region" description="Helical" evidence="10">
    <location>
        <begin position="228"/>
        <end position="254"/>
    </location>
</feature>
<reference evidence="13" key="1">
    <citation type="journal article" date="2023" name="G3 (Bethesda)">
        <title>Whole genome assembly and annotation of the endangered Caribbean coral Acropora cervicornis.</title>
        <authorList>
            <person name="Selwyn J.D."/>
            <person name="Vollmer S.V."/>
        </authorList>
    </citation>
    <scope>NUCLEOTIDE SEQUENCE</scope>
    <source>
        <strain evidence="13">K2</strain>
    </source>
</reference>
<dbReference type="InterPro" id="IPR044746">
    <property type="entry name" value="ABCC_6TM_D1"/>
</dbReference>
<evidence type="ECO:0000256" key="2">
    <source>
        <dbReference type="ARBA" id="ARBA00009726"/>
    </source>
</evidence>
<feature type="domain" description="ABC transporter" evidence="11">
    <location>
        <begin position="435"/>
        <end position="658"/>
    </location>
</feature>
<feature type="domain" description="ABC transporter" evidence="11">
    <location>
        <begin position="1044"/>
        <end position="1277"/>
    </location>
</feature>
<dbReference type="PANTHER" id="PTHR24223">
    <property type="entry name" value="ATP-BINDING CASSETTE SUB-FAMILY C"/>
    <property type="match status" value="1"/>
</dbReference>
<feature type="transmembrane region" description="Helical" evidence="10">
    <location>
        <begin position="867"/>
        <end position="888"/>
    </location>
</feature>
<keyword evidence="7 10" id="KW-1133">Transmembrane helix</keyword>
<feature type="transmembrane region" description="Helical" evidence="10">
    <location>
        <begin position="957"/>
        <end position="976"/>
    </location>
</feature>
<dbReference type="InterPro" id="IPR003439">
    <property type="entry name" value="ABC_transporter-like_ATP-bd"/>
</dbReference>
<dbReference type="InterPro" id="IPR050173">
    <property type="entry name" value="ABC_transporter_C-like"/>
</dbReference>
<feature type="transmembrane region" description="Helical" evidence="10">
    <location>
        <begin position="731"/>
        <end position="756"/>
    </location>
</feature>
<protein>
    <submittedName>
        <fullName evidence="13">ATP-binding cassette sub-family C member 4</fullName>
    </submittedName>
</protein>
<dbReference type="GO" id="GO:0005524">
    <property type="term" value="F:ATP binding"/>
    <property type="evidence" value="ECO:0007669"/>
    <property type="project" value="UniProtKB-KW"/>
</dbReference>
<evidence type="ECO:0000256" key="9">
    <source>
        <dbReference type="SAM" id="MobiDB-lite"/>
    </source>
</evidence>
<dbReference type="FunFam" id="3.40.50.300:FF:000163">
    <property type="entry name" value="Multidrug resistance-associated protein member 4"/>
    <property type="match status" value="1"/>
</dbReference>
<dbReference type="CDD" id="cd03244">
    <property type="entry name" value="ABCC_MRP_domain2"/>
    <property type="match status" value="1"/>
</dbReference>
<feature type="transmembrane region" description="Helical" evidence="10">
    <location>
        <begin position="768"/>
        <end position="792"/>
    </location>
</feature>
<dbReference type="CDD" id="cd18579">
    <property type="entry name" value="ABC_6TM_ABCC_D1"/>
    <property type="match status" value="1"/>
</dbReference>
<evidence type="ECO:0000256" key="3">
    <source>
        <dbReference type="ARBA" id="ARBA00022448"/>
    </source>
</evidence>
<evidence type="ECO:0000256" key="4">
    <source>
        <dbReference type="ARBA" id="ARBA00022692"/>
    </source>
</evidence>
<keyword evidence="8 10" id="KW-0472">Membrane</keyword>
<dbReference type="InterPro" id="IPR036640">
    <property type="entry name" value="ABC1_TM_sf"/>
</dbReference>
<name>A0AAD9PWW2_ACRCE</name>